<name>A0A385Z4A7_9PSED</name>
<evidence type="ECO:0000259" key="2">
    <source>
        <dbReference type="SMART" id="SM00867"/>
    </source>
</evidence>
<keyword evidence="1" id="KW-0732">Signal</keyword>
<dbReference type="EMBL" id="CP032419">
    <property type="protein sequence ID" value="AYC34129.1"/>
    <property type="molecule type" value="Genomic_DNA"/>
</dbReference>
<dbReference type="RefSeq" id="WP_119894783.1">
    <property type="nucleotide sequence ID" value="NZ_CP032419.1"/>
</dbReference>
<gene>
    <name evidence="3" type="ORF">D3880_17955</name>
</gene>
<dbReference type="AlphaFoldDB" id="A0A385Z4A7"/>
<dbReference type="InterPro" id="IPR036761">
    <property type="entry name" value="TTHA0802/YceI-like_sf"/>
</dbReference>
<sequence length="191" mass="20910">MSKLLTFLLATCLALSAQAAWYLDSESSRISFISTQSGNFSEVHRFLTLHGKIVDNGQVALRIELDSVSTGIPLRDERLRQLLFETAKFADAQVSARLDLGPITDLAPGAQLELRLPLTLKLHGREHQYNAELLATRLDERRFQVVSLAPLVLHIDDFGLGGGVEALRQSVGLDSIGFSVPVSAVLIFTGR</sequence>
<dbReference type="OrthoDB" id="9793816at2"/>
<feature type="chain" id="PRO_5017214766" evidence="1">
    <location>
        <begin position="20"/>
        <end position="191"/>
    </location>
</feature>
<dbReference type="Proteomes" id="UP000265560">
    <property type="component" value="Chromosome"/>
</dbReference>
<accession>A0A385Z4A7</accession>
<dbReference type="PIRSF" id="PIRSF029811">
    <property type="entry name" value="UCP029811"/>
    <property type="match status" value="1"/>
</dbReference>
<evidence type="ECO:0000256" key="1">
    <source>
        <dbReference type="SAM" id="SignalP"/>
    </source>
</evidence>
<feature type="signal peptide" evidence="1">
    <location>
        <begin position="1"/>
        <end position="19"/>
    </location>
</feature>
<dbReference type="SMART" id="SM00867">
    <property type="entry name" value="YceI"/>
    <property type="match status" value="1"/>
</dbReference>
<dbReference type="SUPFAM" id="SSF101874">
    <property type="entry name" value="YceI-like"/>
    <property type="match status" value="1"/>
</dbReference>
<dbReference type="Pfam" id="PF04264">
    <property type="entry name" value="YceI"/>
    <property type="match status" value="1"/>
</dbReference>
<dbReference type="InterPro" id="IPR007372">
    <property type="entry name" value="Lipid/polyisoprenoid-bd_YceI"/>
</dbReference>
<feature type="domain" description="Lipid/polyisoprenoid-binding YceI-like" evidence="2">
    <location>
        <begin position="20"/>
        <end position="189"/>
    </location>
</feature>
<dbReference type="InterPro" id="IPR027016">
    <property type="entry name" value="UCP029811"/>
</dbReference>
<dbReference type="KEGG" id="pcav:D3880_17955"/>
<protein>
    <submittedName>
        <fullName evidence="3">YceI family protein</fullName>
    </submittedName>
</protein>
<organism evidence="3 4">
    <name type="scientific">Pseudomonas cavernae</name>
    <dbReference type="NCBI Taxonomy" id="2320867"/>
    <lineage>
        <taxon>Bacteria</taxon>
        <taxon>Pseudomonadati</taxon>
        <taxon>Pseudomonadota</taxon>
        <taxon>Gammaproteobacteria</taxon>
        <taxon>Pseudomonadales</taxon>
        <taxon>Pseudomonadaceae</taxon>
        <taxon>Pseudomonas</taxon>
    </lineage>
</organism>
<evidence type="ECO:0000313" key="4">
    <source>
        <dbReference type="Proteomes" id="UP000265560"/>
    </source>
</evidence>
<keyword evidence="4" id="KW-1185">Reference proteome</keyword>
<reference evidence="4" key="1">
    <citation type="submission" date="2018-09" db="EMBL/GenBank/DDBJ databases">
        <authorList>
            <person name="Zhu H."/>
        </authorList>
    </citation>
    <scope>NUCLEOTIDE SEQUENCE [LARGE SCALE GENOMIC DNA]</scope>
    <source>
        <strain evidence="4">K2W31S-8</strain>
    </source>
</reference>
<evidence type="ECO:0000313" key="3">
    <source>
        <dbReference type="EMBL" id="AYC34129.1"/>
    </source>
</evidence>
<proteinExistence type="predicted"/>
<dbReference type="Gene3D" id="2.40.128.110">
    <property type="entry name" value="Lipid/polyisoprenoid-binding, YceI-like"/>
    <property type="match status" value="1"/>
</dbReference>